<dbReference type="Gene3D" id="2.60.120.1440">
    <property type="match status" value="1"/>
</dbReference>
<evidence type="ECO:0000313" key="4">
    <source>
        <dbReference type="EMBL" id="MFC6632803.1"/>
    </source>
</evidence>
<evidence type="ECO:0000313" key="5">
    <source>
        <dbReference type="Proteomes" id="UP001596425"/>
    </source>
</evidence>
<sequence length="327" mass="36205">MKRAEVIDESIRAAAADWFARQRSGAMSARECEALEHWLQEDARHQLAFAQCRQLWLMTDMLADDPELSGELEALRKQARRTPRWRALVQIAAVFLVAVAAMLVQRHFSVDYYQTGIGGQQLVHLDDGSTLMLNTGSRVGVRYTGAQRSIYLERGEAFFMVAKNPQRPFVVHAAGSEVRALGTAFNVALRSGDIRVAVTQGLVEVNAEDTAGKRRSLAKLHPGQGLRYVAGDPPAEAEVSAVNLEKVTAWQASKIYFDNERLENAIAEYNRYTTRKMVLVGDTLAGERISGVFNIGDADALAFALEESFGARIDKGDRRILILPGRD</sequence>
<dbReference type="Gene3D" id="3.55.50.30">
    <property type="match status" value="1"/>
</dbReference>
<feature type="domain" description="FecR protein" evidence="2">
    <location>
        <begin position="112"/>
        <end position="204"/>
    </location>
</feature>
<dbReference type="PANTHER" id="PTHR30273">
    <property type="entry name" value="PERIPLASMIC SIGNAL SENSOR AND SIGMA FACTOR ACTIVATOR FECR-RELATED"/>
    <property type="match status" value="1"/>
</dbReference>
<name>A0ABW1YLN3_9GAMM</name>
<dbReference type="PIRSF" id="PIRSF018266">
    <property type="entry name" value="FecR"/>
    <property type="match status" value="1"/>
</dbReference>
<dbReference type="InterPro" id="IPR006860">
    <property type="entry name" value="FecR"/>
</dbReference>
<dbReference type="InterPro" id="IPR012373">
    <property type="entry name" value="Ferrdict_sens_TM"/>
</dbReference>
<feature type="transmembrane region" description="Helical" evidence="1">
    <location>
        <begin position="85"/>
        <end position="104"/>
    </location>
</feature>
<dbReference type="Proteomes" id="UP001596425">
    <property type="component" value="Unassembled WGS sequence"/>
</dbReference>
<keyword evidence="5" id="KW-1185">Reference proteome</keyword>
<evidence type="ECO:0000256" key="1">
    <source>
        <dbReference type="SAM" id="Phobius"/>
    </source>
</evidence>
<dbReference type="EMBL" id="JBHSVR010000001">
    <property type="protein sequence ID" value="MFC6632803.1"/>
    <property type="molecule type" value="Genomic_DNA"/>
</dbReference>
<reference evidence="5" key="1">
    <citation type="journal article" date="2019" name="Int. J. Syst. Evol. Microbiol.">
        <title>The Global Catalogue of Microorganisms (GCM) 10K type strain sequencing project: providing services to taxonomists for standard genome sequencing and annotation.</title>
        <authorList>
            <consortium name="The Broad Institute Genomics Platform"/>
            <consortium name="The Broad Institute Genome Sequencing Center for Infectious Disease"/>
            <person name="Wu L."/>
            <person name="Ma J."/>
        </authorList>
    </citation>
    <scope>NUCLEOTIDE SEQUENCE [LARGE SCALE GENOMIC DNA]</scope>
    <source>
        <strain evidence="5">CGMCC 1.13718</strain>
    </source>
</reference>
<dbReference type="InterPro" id="IPR032623">
    <property type="entry name" value="FecR_N"/>
</dbReference>
<organism evidence="4 5">
    <name type="scientific">Microbulbifer taiwanensis</name>
    <dbReference type="NCBI Taxonomy" id="986746"/>
    <lineage>
        <taxon>Bacteria</taxon>
        <taxon>Pseudomonadati</taxon>
        <taxon>Pseudomonadota</taxon>
        <taxon>Gammaproteobacteria</taxon>
        <taxon>Cellvibrionales</taxon>
        <taxon>Microbulbiferaceae</taxon>
        <taxon>Microbulbifer</taxon>
    </lineage>
</organism>
<evidence type="ECO:0000259" key="2">
    <source>
        <dbReference type="Pfam" id="PF04773"/>
    </source>
</evidence>
<accession>A0ABW1YLN3</accession>
<feature type="domain" description="FecR N-terminal" evidence="3">
    <location>
        <begin position="14"/>
        <end position="55"/>
    </location>
</feature>
<protein>
    <submittedName>
        <fullName evidence="4">FecR family protein</fullName>
    </submittedName>
</protein>
<keyword evidence="1" id="KW-0812">Transmembrane</keyword>
<dbReference type="PANTHER" id="PTHR30273:SF2">
    <property type="entry name" value="PROTEIN FECR"/>
    <property type="match status" value="1"/>
</dbReference>
<keyword evidence="1" id="KW-0472">Membrane</keyword>
<keyword evidence="1" id="KW-1133">Transmembrane helix</keyword>
<comment type="caution">
    <text evidence="4">The sequence shown here is derived from an EMBL/GenBank/DDBJ whole genome shotgun (WGS) entry which is preliminary data.</text>
</comment>
<evidence type="ECO:0000259" key="3">
    <source>
        <dbReference type="Pfam" id="PF16220"/>
    </source>
</evidence>
<proteinExistence type="predicted"/>
<dbReference type="Pfam" id="PF16220">
    <property type="entry name" value="DUF4880"/>
    <property type="match status" value="1"/>
</dbReference>
<gene>
    <name evidence="4" type="ORF">ACFQBM_05905</name>
</gene>
<dbReference type="RefSeq" id="WP_193191869.1">
    <property type="nucleotide sequence ID" value="NZ_JACZFR010000025.1"/>
</dbReference>
<dbReference type="Pfam" id="PF04773">
    <property type="entry name" value="FecR"/>
    <property type="match status" value="1"/>
</dbReference>